<reference evidence="6" key="1">
    <citation type="submission" date="2021-01" db="EMBL/GenBank/DDBJ databases">
        <authorList>
            <consortium name="Genoscope - CEA"/>
            <person name="William W."/>
        </authorList>
    </citation>
    <scope>NUCLEOTIDE SEQUENCE</scope>
</reference>
<feature type="modified residue" description="4-aspartylphosphate" evidence="2">
    <location>
        <position position="679"/>
    </location>
</feature>
<evidence type="ECO:0000256" key="3">
    <source>
        <dbReference type="SAM" id="Phobius"/>
    </source>
</evidence>
<evidence type="ECO:0000256" key="1">
    <source>
        <dbReference type="ARBA" id="ARBA00022553"/>
    </source>
</evidence>
<keyword evidence="1 2" id="KW-0597">Phosphoprotein</keyword>
<dbReference type="InterPro" id="IPR003594">
    <property type="entry name" value="HATPase_dom"/>
</dbReference>
<dbReference type="OrthoDB" id="304129at2759"/>
<dbReference type="SMART" id="SM00387">
    <property type="entry name" value="HATPase_c"/>
    <property type="match status" value="1"/>
</dbReference>
<gene>
    <name evidence="6" type="ORF">PPENT_87.1.T1190115</name>
</gene>
<dbReference type="Pfam" id="PF00072">
    <property type="entry name" value="Response_reg"/>
    <property type="match status" value="1"/>
</dbReference>
<proteinExistence type="predicted"/>
<feature type="domain" description="Histidine kinase" evidence="4">
    <location>
        <begin position="360"/>
        <end position="581"/>
    </location>
</feature>
<feature type="transmembrane region" description="Helical" evidence="3">
    <location>
        <begin position="31"/>
        <end position="47"/>
    </location>
</feature>
<keyword evidence="3" id="KW-0812">Transmembrane</keyword>
<dbReference type="Pfam" id="PF02518">
    <property type="entry name" value="HATPase_c"/>
    <property type="match status" value="1"/>
</dbReference>
<dbReference type="PANTHER" id="PTHR43719:SF28">
    <property type="entry name" value="PEROXIDE STRESS-ACTIVATED HISTIDINE KINASE MAK1-RELATED"/>
    <property type="match status" value="1"/>
</dbReference>
<dbReference type="SMART" id="SM00448">
    <property type="entry name" value="REC"/>
    <property type="match status" value="1"/>
</dbReference>
<dbReference type="InterPro" id="IPR050956">
    <property type="entry name" value="2C_system_His_kinase"/>
</dbReference>
<evidence type="ECO:0000259" key="5">
    <source>
        <dbReference type="PROSITE" id="PS50110"/>
    </source>
</evidence>
<evidence type="ECO:0000259" key="4">
    <source>
        <dbReference type="PROSITE" id="PS50109"/>
    </source>
</evidence>
<dbReference type="InterPro" id="IPR001789">
    <property type="entry name" value="Sig_transdc_resp-reg_receiver"/>
</dbReference>
<feature type="transmembrane region" description="Helical" evidence="3">
    <location>
        <begin position="7"/>
        <end position="25"/>
    </location>
</feature>
<evidence type="ECO:0000313" key="6">
    <source>
        <dbReference type="EMBL" id="CAD8198666.1"/>
    </source>
</evidence>
<dbReference type="GO" id="GO:0000155">
    <property type="term" value="F:phosphorelay sensor kinase activity"/>
    <property type="evidence" value="ECO:0007669"/>
    <property type="project" value="InterPro"/>
</dbReference>
<organism evidence="6 7">
    <name type="scientific">Paramecium pentaurelia</name>
    <dbReference type="NCBI Taxonomy" id="43138"/>
    <lineage>
        <taxon>Eukaryota</taxon>
        <taxon>Sar</taxon>
        <taxon>Alveolata</taxon>
        <taxon>Ciliophora</taxon>
        <taxon>Intramacronucleata</taxon>
        <taxon>Oligohymenophorea</taxon>
        <taxon>Peniculida</taxon>
        <taxon>Parameciidae</taxon>
        <taxon>Paramecium</taxon>
    </lineage>
</organism>
<feature type="domain" description="Response regulatory" evidence="5">
    <location>
        <begin position="622"/>
        <end position="748"/>
    </location>
</feature>
<dbReference type="PANTHER" id="PTHR43719">
    <property type="entry name" value="TWO-COMPONENT HISTIDINE KINASE"/>
    <property type="match status" value="1"/>
</dbReference>
<comment type="caution">
    <text evidence="6">The sequence shown here is derived from an EMBL/GenBank/DDBJ whole genome shotgun (WGS) entry which is preliminary data.</text>
</comment>
<name>A0A8S1XBM0_9CILI</name>
<dbReference type="Proteomes" id="UP000689195">
    <property type="component" value="Unassembled WGS sequence"/>
</dbReference>
<feature type="transmembrane region" description="Helical" evidence="3">
    <location>
        <begin position="124"/>
        <end position="144"/>
    </location>
</feature>
<protein>
    <submittedName>
        <fullName evidence="6">Uncharacterized protein</fullName>
    </submittedName>
</protein>
<dbReference type="CDD" id="cd17546">
    <property type="entry name" value="REC_hyHK_CKI1_RcsC-like"/>
    <property type="match status" value="1"/>
</dbReference>
<evidence type="ECO:0000313" key="7">
    <source>
        <dbReference type="Proteomes" id="UP000689195"/>
    </source>
</evidence>
<evidence type="ECO:0000256" key="2">
    <source>
        <dbReference type="PROSITE-ProRule" id="PRU00169"/>
    </source>
</evidence>
<keyword evidence="7" id="KW-1185">Reference proteome</keyword>
<sequence length="749" mass="87962">MIKLKLIIFQIICNSIAAIVISAIFKEYISISIYGSILLFTILFCIIKQPKLQQVIQFILIILIQENSKYNQKEFQHFQFQLSWIYLAYKLIQNNPNFELPILLELLFSSIIKIIISFEAYNSTFYLSITTTFIYTLSIIAYQYQKRKESYIKSLDLELVTPKMNEFQRILINKTQTTRSNEIQIFDHLPIGLVVLTFDHNFQYMNKRARILLERASNTQISEDNVVIIIKELLKKCINEKITSLGNLFRPSQTRIHQLITQFNQNQRMSMPNLDDNFIKQIDPINSVLNQSNDFVPYSQQFMDNKYRIQYNYKGKKRCFRFHFMRLHDQIIINLLDETSKIGKLDQKSKHIFQNQLLNSFSHELKTPLNCIQQLLEVVMLKVNSDLQENILKPIKWQTDLLLCQINDILDYASFEINDFRWDFSLFYLEDLLKECISIYFQACKEKDINLKLEMNSQDKQMVNNDYKRMKQVIVNLLNNSIKFTQQQGEIVLKVQETKNNMYLIQVIDTGLGLSQEQLWQLQINIEQDNLESVYNQFHVGLGLKVANRLIRGMSSLQNGLNIDSTLNKGTIISFTIEDFLEDNNSQSSETPIKDAQLSRQLSQLTTREFKFIKQIICKCNKILIVDDIPFNHHALKMILNELNYQADSVYDGQQAIDLIQLRIQNNKCHPFYSLILMDIEMPKLNGFEASLKIKQILGDKSDQTTIIMCSAYDNQECIKMCQSCLMKDVLPKPITKMSLQYIIEKYLR</sequence>
<dbReference type="SMART" id="SM00388">
    <property type="entry name" value="HisKA"/>
    <property type="match status" value="1"/>
</dbReference>
<dbReference type="InterPro" id="IPR005467">
    <property type="entry name" value="His_kinase_dom"/>
</dbReference>
<dbReference type="PROSITE" id="PS50110">
    <property type="entry name" value="RESPONSE_REGULATORY"/>
    <property type="match status" value="1"/>
</dbReference>
<keyword evidence="3" id="KW-0472">Membrane</keyword>
<keyword evidence="3" id="KW-1133">Transmembrane helix</keyword>
<dbReference type="CDD" id="cd00082">
    <property type="entry name" value="HisKA"/>
    <property type="match status" value="1"/>
</dbReference>
<dbReference type="Pfam" id="PF00512">
    <property type="entry name" value="HisKA"/>
    <property type="match status" value="1"/>
</dbReference>
<accession>A0A8S1XBM0</accession>
<dbReference type="EMBL" id="CAJJDO010000119">
    <property type="protein sequence ID" value="CAD8198666.1"/>
    <property type="molecule type" value="Genomic_DNA"/>
</dbReference>
<dbReference type="PROSITE" id="PS50109">
    <property type="entry name" value="HIS_KIN"/>
    <property type="match status" value="1"/>
</dbReference>
<dbReference type="AlphaFoldDB" id="A0A8S1XBM0"/>
<dbReference type="InterPro" id="IPR003661">
    <property type="entry name" value="HisK_dim/P_dom"/>
</dbReference>